<gene>
    <name evidence="2" type="primary">KSR2</name>
    <name evidence="2" type="ORF">CM83_99885</name>
</gene>
<feature type="non-terminal residue" evidence="2">
    <location>
        <position position="256"/>
    </location>
</feature>
<evidence type="ECO:0000256" key="1">
    <source>
        <dbReference type="SAM" id="MobiDB-lite"/>
    </source>
</evidence>
<accession>A0A0A9WAF3</accession>
<dbReference type="AlphaFoldDB" id="A0A0A9WAF3"/>
<dbReference type="EMBL" id="GBHO01040126">
    <property type="protein sequence ID" value="JAG03478.1"/>
    <property type="molecule type" value="Transcribed_RNA"/>
</dbReference>
<organism evidence="2">
    <name type="scientific">Lygus hesperus</name>
    <name type="common">Western plant bug</name>
    <dbReference type="NCBI Taxonomy" id="30085"/>
    <lineage>
        <taxon>Eukaryota</taxon>
        <taxon>Metazoa</taxon>
        <taxon>Ecdysozoa</taxon>
        <taxon>Arthropoda</taxon>
        <taxon>Hexapoda</taxon>
        <taxon>Insecta</taxon>
        <taxon>Pterygota</taxon>
        <taxon>Neoptera</taxon>
        <taxon>Paraneoptera</taxon>
        <taxon>Hemiptera</taxon>
        <taxon>Heteroptera</taxon>
        <taxon>Panheteroptera</taxon>
        <taxon>Cimicomorpha</taxon>
        <taxon>Miridae</taxon>
        <taxon>Mirini</taxon>
        <taxon>Lygus</taxon>
    </lineage>
</organism>
<feature type="compositionally biased region" description="Polar residues" evidence="1">
    <location>
        <begin position="156"/>
        <end position="169"/>
    </location>
</feature>
<reference evidence="2" key="1">
    <citation type="journal article" date="2014" name="PLoS ONE">
        <title>Transcriptome-Based Identification of ABC Transporters in the Western Tarnished Plant Bug Lygus hesperus.</title>
        <authorList>
            <person name="Hull J.J."/>
            <person name="Chaney K."/>
            <person name="Geib S.M."/>
            <person name="Fabrick J.A."/>
            <person name="Brent C.S."/>
            <person name="Walsh D."/>
            <person name="Lavine L.C."/>
        </authorList>
    </citation>
    <scope>NUCLEOTIDE SEQUENCE</scope>
</reference>
<dbReference type="GO" id="GO:0016301">
    <property type="term" value="F:kinase activity"/>
    <property type="evidence" value="ECO:0007669"/>
    <property type="project" value="UniProtKB-KW"/>
</dbReference>
<evidence type="ECO:0000313" key="2">
    <source>
        <dbReference type="EMBL" id="JAG03478.1"/>
    </source>
</evidence>
<reference evidence="2" key="2">
    <citation type="submission" date="2014-07" db="EMBL/GenBank/DDBJ databases">
        <authorList>
            <person name="Hull J."/>
        </authorList>
    </citation>
    <scope>NUCLEOTIDE SEQUENCE</scope>
</reference>
<proteinExistence type="predicted"/>
<sequence length="256" mass="28885">MPGDPELELSRDPSPMPSRELEAVMENMSRATHALPTETLCVNAALTSDQVFIRYLEDMKKHFEVSLGQVKNQLTDLVNKYSELAYQLYERPAVQPLAVASCMSNSAIPPNQVHVQVLLPAGNDLGNREHPFDTGNEMETDAETSQSVGISESRPTDSVPQHSNPQPRNLNYFVRPSELVNVARDDQPYRARKVDAVKFRPLDKKLENEDQFKYWKRSIVGQVETQDCMFVLDPSVPAPRAFTAQELGVARRKVLY</sequence>
<name>A0A0A9WAF3_LYGHE</name>
<keyword evidence="2" id="KW-0808">Transferase</keyword>
<keyword evidence="2" id="KW-0418">Kinase</keyword>
<feature type="region of interest" description="Disordered" evidence="1">
    <location>
        <begin position="124"/>
        <end position="170"/>
    </location>
</feature>
<protein>
    <submittedName>
        <fullName evidence="2">Kinase suppressor of Ras 2</fullName>
    </submittedName>
</protein>